<dbReference type="EC" id="3.4.21.53" evidence="9 10"/>
<evidence type="ECO:0000256" key="13">
    <source>
        <dbReference type="SAM" id="Coils"/>
    </source>
</evidence>
<comment type="subunit">
    <text evidence="9 10">Homohexamer. Organized in a ring with a central cavity.</text>
</comment>
<evidence type="ECO:0000256" key="6">
    <source>
        <dbReference type="ARBA" id="ARBA00022825"/>
    </source>
</evidence>
<dbReference type="GO" id="GO:0006508">
    <property type="term" value="P:proteolysis"/>
    <property type="evidence" value="ECO:0007669"/>
    <property type="project" value="UniProtKB-KW"/>
</dbReference>
<evidence type="ECO:0000256" key="2">
    <source>
        <dbReference type="ARBA" id="ARBA00022490"/>
    </source>
</evidence>
<dbReference type="Proteomes" id="UP001162734">
    <property type="component" value="Chromosome"/>
</dbReference>
<dbReference type="Pfam" id="PF00004">
    <property type="entry name" value="AAA"/>
    <property type="match status" value="1"/>
</dbReference>
<dbReference type="InterPro" id="IPR054594">
    <property type="entry name" value="Lon_lid"/>
</dbReference>
<dbReference type="SMART" id="SM00382">
    <property type="entry name" value="AAA"/>
    <property type="match status" value="1"/>
</dbReference>
<dbReference type="Gene3D" id="1.10.8.60">
    <property type="match status" value="1"/>
</dbReference>
<keyword evidence="3 9" id="KW-0645">Protease</keyword>
<evidence type="ECO:0000256" key="1">
    <source>
        <dbReference type="ARBA" id="ARBA00004496"/>
    </source>
</evidence>
<dbReference type="PROSITE" id="PS01046">
    <property type="entry name" value="LON_SER"/>
    <property type="match status" value="1"/>
</dbReference>
<evidence type="ECO:0000256" key="8">
    <source>
        <dbReference type="ARBA" id="ARBA00023016"/>
    </source>
</evidence>
<dbReference type="Pfam" id="PF22667">
    <property type="entry name" value="Lon_lid"/>
    <property type="match status" value="1"/>
</dbReference>
<dbReference type="InterPro" id="IPR027065">
    <property type="entry name" value="Lon_Prtase"/>
</dbReference>
<dbReference type="RefSeq" id="WP_248343116.1">
    <property type="nucleotide sequence ID" value="NZ_AP025592.1"/>
</dbReference>
<evidence type="ECO:0000256" key="9">
    <source>
        <dbReference type="HAMAP-Rule" id="MF_01973"/>
    </source>
</evidence>
<dbReference type="SMART" id="SM00464">
    <property type="entry name" value="LON"/>
    <property type="match status" value="1"/>
</dbReference>
<keyword evidence="5 9" id="KW-0378">Hydrolase</keyword>
<feature type="binding site" evidence="9">
    <location>
        <begin position="363"/>
        <end position="370"/>
    </location>
    <ligand>
        <name>ATP</name>
        <dbReference type="ChEBI" id="CHEBI:30616"/>
    </ligand>
</feature>
<dbReference type="PRINTS" id="PR00830">
    <property type="entry name" value="ENDOLAPTASE"/>
</dbReference>
<feature type="active site" evidence="9 11">
    <location>
        <position position="730"/>
    </location>
</feature>
<comment type="catalytic activity">
    <reaction evidence="9 10 11">
        <text>Hydrolysis of proteins in presence of ATP.</text>
        <dbReference type="EC" id="3.4.21.53"/>
    </reaction>
</comment>
<dbReference type="SUPFAM" id="SSF52540">
    <property type="entry name" value="P-loop containing nucleoside triphosphate hydrolases"/>
    <property type="match status" value="1"/>
</dbReference>
<dbReference type="Gene3D" id="2.30.130.40">
    <property type="entry name" value="LON domain-like"/>
    <property type="match status" value="1"/>
</dbReference>
<keyword evidence="2 9" id="KW-0963">Cytoplasm</keyword>
<comment type="function">
    <text evidence="9">ATP-dependent serine protease that mediates the selective degradation of mutant and abnormal proteins as well as certain short-lived regulatory proteins. Required for cellular homeostasis and for survival from DNA damage and developmental changes induced by stress. Degrades polypeptides processively to yield small peptide fragments that are 5 to 10 amino acids long. Binds to DNA in a double-stranded, site-specific manner.</text>
</comment>
<evidence type="ECO:0000256" key="12">
    <source>
        <dbReference type="RuleBase" id="RU000591"/>
    </source>
</evidence>
<keyword evidence="8 9" id="KW-0346">Stress response</keyword>
<gene>
    <name evidence="16" type="primary">lon-2</name>
    <name evidence="9" type="synonym">lon</name>
    <name evidence="16" type="ORF">AMPC_37270</name>
</gene>
<evidence type="ECO:0000259" key="14">
    <source>
        <dbReference type="PROSITE" id="PS51786"/>
    </source>
</evidence>
<dbReference type="Gene3D" id="3.40.50.300">
    <property type="entry name" value="P-loop containing nucleotide triphosphate hydrolases"/>
    <property type="match status" value="1"/>
</dbReference>
<feature type="domain" description="Lon N-terminal" evidence="15">
    <location>
        <begin position="18"/>
        <end position="211"/>
    </location>
</feature>
<evidence type="ECO:0000256" key="10">
    <source>
        <dbReference type="PIRNR" id="PIRNR001174"/>
    </source>
</evidence>
<evidence type="ECO:0000256" key="11">
    <source>
        <dbReference type="PROSITE-ProRule" id="PRU01122"/>
    </source>
</evidence>
<proteinExistence type="evidence at transcript level"/>
<organism evidence="16 17">
    <name type="scientific">Anaeromyxobacter paludicola</name>
    <dbReference type="NCBI Taxonomy" id="2918171"/>
    <lineage>
        <taxon>Bacteria</taxon>
        <taxon>Pseudomonadati</taxon>
        <taxon>Myxococcota</taxon>
        <taxon>Myxococcia</taxon>
        <taxon>Myxococcales</taxon>
        <taxon>Cystobacterineae</taxon>
        <taxon>Anaeromyxobacteraceae</taxon>
        <taxon>Anaeromyxobacter</taxon>
    </lineage>
</organism>
<evidence type="ECO:0000256" key="3">
    <source>
        <dbReference type="ARBA" id="ARBA00022670"/>
    </source>
</evidence>
<keyword evidence="6 9" id="KW-0720">Serine protease</keyword>
<reference evidence="17" key="1">
    <citation type="journal article" date="2022" name="Int. J. Syst. Evol. Microbiol.">
        <title>Anaeromyxobacter oryzae sp. nov., Anaeromyxobacter diazotrophicus sp. nov. and Anaeromyxobacter paludicola sp. nov., isolated from paddy soils.</title>
        <authorList>
            <person name="Itoh H."/>
            <person name="Xu Z."/>
            <person name="Mise K."/>
            <person name="Masuda Y."/>
            <person name="Ushijima N."/>
            <person name="Hayakawa C."/>
            <person name="Shiratori Y."/>
            <person name="Senoo K."/>
        </authorList>
    </citation>
    <scope>NUCLEOTIDE SEQUENCE [LARGE SCALE GENOMIC DNA]</scope>
    <source>
        <strain evidence="17">Red630</strain>
    </source>
</reference>
<keyword evidence="17" id="KW-1185">Reference proteome</keyword>
<dbReference type="InterPro" id="IPR020568">
    <property type="entry name" value="Ribosomal_Su5_D2-typ_SF"/>
</dbReference>
<dbReference type="InterPro" id="IPR027417">
    <property type="entry name" value="P-loop_NTPase"/>
</dbReference>
<comment type="similarity">
    <text evidence="9 10 11 12">Belongs to the peptidase S16 family.</text>
</comment>
<dbReference type="InterPro" id="IPR008268">
    <property type="entry name" value="Peptidase_S16_AS"/>
</dbReference>
<dbReference type="NCBIfam" id="NF008053">
    <property type="entry name" value="PRK10787.1"/>
    <property type="match status" value="1"/>
</dbReference>
<keyword evidence="4 9" id="KW-0547">Nucleotide-binding</keyword>
<dbReference type="InterPro" id="IPR004815">
    <property type="entry name" value="Lon_bac/euk-typ"/>
</dbReference>
<dbReference type="Gene3D" id="3.30.230.10">
    <property type="match status" value="1"/>
</dbReference>
<feature type="domain" description="Lon proteolytic" evidence="14">
    <location>
        <begin position="600"/>
        <end position="781"/>
    </location>
</feature>
<dbReference type="PIRSF" id="PIRSF001174">
    <property type="entry name" value="Lon_proteas"/>
    <property type="match status" value="1"/>
</dbReference>
<keyword evidence="13" id="KW-0175">Coiled coil</keyword>
<dbReference type="EMBL" id="AP025592">
    <property type="protein sequence ID" value="BDG10614.1"/>
    <property type="molecule type" value="Genomic_DNA"/>
</dbReference>
<dbReference type="Pfam" id="PF02190">
    <property type="entry name" value="LON_substr_bdg"/>
    <property type="match status" value="1"/>
</dbReference>
<dbReference type="Gene3D" id="1.20.58.1480">
    <property type="match status" value="1"/>
</dbReference>
<dbReference type="InterPro" id="IPR003959">
    <property type="entry name" value="ATPase_AAA_core"/>
</dbReference>
<evidence type="ECO:0000313" key="17">
    <source>
        <dbReference type="Proteomes" id="UP001162734"/>
    </source>
</evidence>
<dbReference type="SUPFAM" id="SSF54211">
    <property type="entry name" value="Ribosomal protein S5 domain 2-like"/>
    <property type="match status" value="1"/>
</dbReference>
<comment type="induction">
    <text evidence="9">By heat shock.</text>
</comment>
<dbReference type="NCBIfam" id="TIGR00763">
    <property type="entry name" value="lon"/>
    <property type="match status" value="1"/>
</dbReference>
<name>A0ABN6NBJ9_9BACT</name>
<dbReference type="Pfam" id="PF05362">
    <property type="entry name" value="Lon_C"/>
    <property type="match status" value="1"/>
</dbReference>
<protein>
    <recommendedName>
        <fullName evidence="9 10">Lon protease</fullName>
        <ecNumber evidence="9 10">3.4.21.53</ecNumber>
    </recommendedName>
    <alternativeName>
        <fullName evidence="9">ATP-dependent protease La</fullName>
    </alternativeName>
</protein>
<dbReference type="HAMAP" id="MF_01973">
    <property type="entry name" value="lon_bact"/>
    <property type="match status" value="1"/>
</dbReference>
<dbReference type="InterPro" id="IPR027543">
    <property type="entry name" value="Lon_bac"/>
</dbReference>
<dbReference type="InterPro" id="IPR008269">
    <property type="entry name" value="Lon_proteolytic"/>
</dbReference>
<accession>A0ABN6NBJ9</accession>
<dbReference type="InterPro" id="IPR046336">
    <property type="entry name" value="Lon_prtase_N_sf"/>
</dbReference>
<dbReference type="CDD" id="cd19500">
    <property type="entry name" value="RecA-like_Lon"/>
    <property type="match status" value="1"/>
</dbReference>
<feature type="coiled-coil region" evidence="13">
    <location>
        <begin position="197"/>
        <end position="278"/>
    </location>
</feature>
<evidence type="ECO:0000313" key="16">
    <source>
        <dbReference type="EMBL" id="BDG10614.1"/>
    </source>
</evidence>
<evidence type="ECO:0000256" key="4">
    <source>
        <dbReference type="ARBA" id="ARBA00022741"/>
    </source>
</evidence>
<dbReference type="InterPro" id="IPR015947">
    <property type="entry name" value="PUA-like_sf"/>
</dbReference>
<evidence type="ECO:0000256" key="7">
    <source>
        <dbReference type="ARBA" id="ARBA00022840"/>
    </source>
</evidence>
<feature type="active site" evidence="9 11">
    <location>
        <position position="687"/>
    </location>
</feature>
<keyword evidence="7 9" id="KW-0067">ATP-binding</keyword>
<dbReference type="SUPFAM" id="SSF88697">
    <property type="entry name" value="PUA domain-like"/>
    <property type="match status" value="1"/>
</dbReference>
<dbReference type="PROSITE" id="PS51786">
    <property type="entry name" value="LON_PROTEOLYTIC"/>
    <property type="match status" value="1"/>
</dbReference>
<dbReference type="PROSITE" id="PS51787">
    <property type="entry name" value="LON_N"/>
    <property type="match status" value="1"/>
</dbReference>
<dbReference type="InterPro" id="IPR014721">
    <property type="entry name" value="Ribsml_uS5_D2-typ_fold_subgr"/>
</dbReference>
<sequence>MFFNKDDKKGDKPRARSLPLLPLRDIIVFPHMVVPLFVGREKSIAALEEAMAQDKAILLCAQKKAKTNEPSPDDIFAVGTLGSIIQLLRLPDGTVKVLVEGKRRCRIVRFGPSEKFFEVEAEEIAEPVERTVELEALMRSVHSTFEAYVKLNKRIPPEMLMSVSTIDDPARLADTIVAHLSLKLNDKQAILETESPQKRLEKLYELMQGEIEILQVEKKIRTRVKKQMEKTQKEYYLNEQMQAIQKELGERDEFKNEIQELEEKIKNKKMSKEATLKAKKELKKLKMMSPMSAEATVVRNYIDWILTLPWYEYTEDKLDIAEAEKILDEDHFGLRKPKQRILEYLAVQKLVDKIKGPILCFVGPPGVGKTSLARSIARSMGRRFVRISLGGVRDEAEIRGHRRTYIGALPGKIIQSLKKGGSGNPVFLLDEVDKMSTDFRGDPSAALLEVLDPEQNHNFNDHYLDLDYDLSKVMFICTANTLGGIPGPLQDRMEVIRIAGYTDLEKLAIANRYLVPKQVEQNGLEGVDLRFRKDGLRLLVDRYTKESGVRSLDRTIASISRKIARDVLKNGKEKKWVVGQKTVQRLLGPPKFRYGTAEAMDQVGLTTGLAWTELGGELLTIEATVLPGKGKLMITGKLGEVMQESAQAAMSYVRSRARALGLDTRFIENMDIHVHVPEGAIPKDGPSAGITMASTLVSALCKIPVRKDVAMTGEITLRGRVLPIGGLKEKVLAAHRGGIKKILIPKENEKDVREIPKRVRDALEIIPVEHMDEVLREALVLANPETFLKQPPENGVEGVEAVGAVADEVAAKKREPGAGAGAAEPTAH</sequence>
<dbReference type="InterPro" id="IPR003111">
    <property type="entry name" value="Lon_prtase_N"/>
</dbReference>
<evidence type="ECO:0000259" key="15">
    <source>
        <dbReference type="PROSITE" id="PS51787"/>
    </source>
</evidence>
<comment type="subcellular location">
    <subcellularLocation>
        <location evidence="1 9 10">Cytoplasm</location>
    </subcellularLocation>
</comment>
<dbReference type="Gene3D" id="1.20.5.5270">
    <property type="match status" value="1"/>
</dbReference>
<dbReference type="PANTHER" id="PTHR10046">
    <property type="entry name" value="ATP DEPENDENT LON PROTEASE FAMILY MEMBER"/>
    <property type="match status" value="1"/>
</dbReference>
<dbReference type="InterPro" id="IPR003593">
    <property type="entry name" value="AAA+_ATPase"/>
</dbReference>
<evidence type="ECO:0000256" key="5">
    <source>
        <dbReference type="ARBA" id="ARBA00022801"/>
    </source>
</evidence>
<dbReference type="GO" id="GO:0008233">
    <property type="term" value="F:peptidase activity"/>
    <property type="evidence" value="ECO:0007669"/>
    <property type="project" value="UniProtKB-KW"/>
</dbReference>